<dbReference type="PANTHER" id="PTHR14859:SF1">
    <property type="entry name" value="PGAP2-INTERACTING PROTEIN"/>
    <property type="match status" value="1"/>
</dbReference>
<sequence length="256" mass="29454">MPLAPDLSPKPITVFTVNTHKGFTSFNRRFMLHELREALHNAAPDFVFLQEVQGEHQDHARRHPSAWPELSQYEFLADTLWTDYAYGRNAVYPAGHHGNAFLSRYPIEHYENHDVSVGSHESRGLLHCVVRVPHCAEPVHAICVHLGLLERHRERQLADLCRLVASKVPKASPLVIAGDFNDWLLRADHGLRDCDVREIHTSRLGRPARTFPARWPLLRLDRIYVRNVRDWRPLPLASRVWAKLSDHVPISAEILL</sequence>
<organism evidence="2 3">
    <name type="scientific">Achromobacter pestifer</name>
    <dbReference type="NCBI Taxonomy" id="1353889"/>
    <lineage>
        <taxon>Bacteria</taxon>
        <taxon>Pseudomonadati</taxon>
        <taxon>Pseudomonadota</taxon>
        <taxon>Betaproteobacteria</taxon>
        <taxon>Burkholderiales</taxon>
        <taxon>Alcaligenaceae</taxon>
        <taxon>Achromobacter</taxon>
    </lineage>
</organism>
<dbReference type="GO" id="GO:0006506">
    <property type="term" value="P:GPI anchor biosynthetic process"/>
    <property type="evidence" value="ECO:0007669"/>
    <property type="project" value="TreeGrafter"/>
</dbReference>
<dbReference type="GO" id="GO:0016020">
    <property type="term" value="C:membrane"/>
    <property type="evidence" value="ECO:0007669"/>
    <property type="project" value="GOC"/>
</dbReference>
<dbReference type="Proteomes" id="UP000494108">
    <property type="component" value="Unassembled WGS sequence"/>
</dbReference>
<proteinExistence type="predicted"/>
<evidence type="ECO:0000313" key="3">
    <source>
        <dbReference type="Proteomes" id="UP000494108"/>
    </source>
</evidence>
<dbReference type="GO" id="GO:0003824">
    <property type="term" value="F:catalytic activity"/>
    <property type="evidence" value="ECO:0007669"/>
    <property type="project" value="InterPro"/>
</dbReference>
<reference evidence="2 3" key="1">
    <citation type="submission" date="2020-04" db="EMBL/GenBank/DDBJ databases">
        <authorList>
            <person name="De Canck E."/>
        </authorList>
    </citation>
    <scope>NUCLEOTIDE SEQUENCE [LARGE SCALE GENOMIC DNA]</scope>
    <source>
        <strain evidence="2 3">LMG 3431</strain>
    </source>
</reference>
<accession>A0A6S6YMC1</accession>
<dbReference type="PANTHER" id="PTHR14859">
    <property type="entry name" value="CALCOFLUOR WHITE HYPERSENSITIVE PROTEIN PRECURSOR"/>
    <property type="match status" value="1"/>
</dbReference>
<evidence type="ECO:0000259" key="1">
    <source>
        <dbReference type="Pfam" id="PF03372"/>
    </source>
</evidence>
<dbReference type="AlphaFoldDB" id="A0A6S6YMC1"/>
<evidence type="ECO:0000313" key="2">
    <source>
        <dbReference type="EMBL" id="CAB3627933.1"/>
    </source>
</evidence>
<dbReference type="EMBL" id="CADIJX010000001">
    <property type="protein sequence ID" value="CAB3627933.1"/>
    <property type="molecule type" value="Genomic_DNA"/>
</dbReference>
<dbReference type="InterPro" id="IPR036691">
    <property type="entry name" value="Endo/exonu/phosph_ase_sf"/>
</dbReference>
<gene>
    <name evidence="2" type="ORF">LMG3431_00628</name>
</gene>
<name>A0A6S6YMC1_9BURK</name>
<dbReference type="InterPro" id="IPR051916">
    <property type="entry name" value="GPI-anchor_lipid_remodeler"/>
</dbReference>
<keyword evidence="3" id="KW-1185">Reference proteome</keyword>
<dbReference type="Gene3D" id="3.60.10.10">
    <property type="entry name" value="Endonuclease/exonuclease/phosphatase"/>
    <property type="match status" value="1"/>
</dbReference>
<dbReference type="Pfam" id="PF03372">
    <property type="entry name" value="Exo_endo_phos"/>
    <property type="match status" value="1"/>
</dbReference>
<protein>
    <recommendedName>
        <fullName evidence="1">Endonuclease/exonuclease/phosphatase domain-containing protein</fullName>
    </recommendedName>
</protein>
<feature type="domain" description="Endonuclease/exonuclease/phosphatase" evidence="1">
    <location>
        <begin position="32"/>
        <end position="247"/>
    </location>
</feature>
<dbReference type="SUPFAM" id="SSF56219">
    <property type="entry name" value="DNase I-like"/>
    <property type="match status" value="1"/>
</dbReference>
<dbReference type="InterPro" id="IPR005135">
    <property type="entry name" value="Endo/exonuclease/phosphatase"/>
</dbReference>